<sequence length="339" mass="37290">MPRTGRFGGFDFDPEVFSEFMSENPTWNDAIIASGVLAQDNTIMDLIGEKGNVATIPFYTPIDEQDSQALNNDGETDNTPAEITGKKQTCMLIQRMKAWKAKDFTKELTGADPMTHVANSVAGFYKQVRTRDLMTTVDAVLSLSGMENHITDLSLTGEGTVGDVNKIDDTTLIFAQQKALGDSADKMGLLVLNSYIYAKYKAMGLVDYNKYTIANAVEREVNLPTIGGFIPLVTDRFTVDTTGTNPVYKTYMLGTGSVLTCDKTNYENPYYTDYDPETSAGIEKLYTKQGYVLHPNGFSINANKIAKESPTNEELGAKANWSLAFNQKNIRMGVIKSNG</sequence>
<name>A0A173TW42_ANAHA</name>
<organism evidence="1 2">
    <name type="scientific">Anaerostipes hadrus</name>
    <dbReference type="NCBI Taxonomy" id="649756"/>
    <lineage>
        <taxon>Bacteria</taxon>
        <taxon>Bacillati</taxon>
        <taxon>Bacillota</taxon>
        <taxon>Clostridia</taxon>
        <taxon>Lachnospirales</taxon>
        <taxon>Lachnospiraceae</taxon>
        <taxon>Anaerostipes</taxon>
    </lineage>
</organism>
<gene>
    <name evidence="1" type="ORF">ERS852425_02407</name>
</gene>
<dbReference type="EMBL" id="CYXT01000019">
    <property type="protein sequence ID" value="CUN06704.1"/>
    <property type="molecule type" value="Genomic_DNA"/>
</dbReference>
<evidence type="ECO:0008006" key="3">
    <source>
        <dbReference type="Google" id="ProtNLM"/>
    </source>
</evidence>
<proteinExistence type="predicted"/>
<evidence type="ECO:0000313" key="1">
    <source>
        <dbReference type="EMBL" id="CUN06704.1"/>
    </source>
</evidence>
<dbReference type="Proteomes" id="UP000095598">
    <property type="component" value="Unassembled WGS sequence"/>
</dbReference>
<accession>A0A173TW42</accession>
<dbReference type="RefSeq" id="WP_055259200.1">
    <property type="nucleotide sequence ID" value="NZ_CYXT01000019.1"/>
</dbReference>
<evidence type="ECO:0000313" key="2">
    <source>
        <dbReference type="Proteomes" id="UP000095598"/>
    </source>
</evidence>
<reference evidence="1 2" key="1">
    <citation type="submission" date="2015-09" db="EMBL/GenBank/DDBJ databases">
        <authorList>
            <consortium name="Pathogen Informatics"/>
        </authorList>
    </citation>
    <scope>NUCLEOTIDE SEQUENCE [LARGE SCALE GENOMIC DNA]</scope>
    <source>
        <strain evidence="1 2">2789STDY5608868</strain>
    </source>
</reference>
<protein>
    <recommendedName>
        <fullName evidence="3">Phage coat protein</fullName>
    </recommendedName>
</protein>
<dbReference type="AlphaFoldDB" id="A0A173TW42"/>